<evidence type="ECO:0000256" key="1">
    <source>
        <dbReference type="ARBA" id="ARBA00023125"/>
    </source>
</evidence>
<reference evidence="5" key="1">
    <citation type="journal article" date="2019" name="Int. J. Syst. Evol. Microbiol.">
        <title>The Global Catalogue of Microorganisms (GCM) 10K type strain sequencing project: providing services to taxonomists for standard genome sequencing and annotation.</title>
        <authorList>
            <consortium name="The Broad Institute Genomics Platform"/>
            <consortium name="The Broad Institute Genome Sequencing Center for Infectious Disease"/>
            <person name="Wu L."/>
            <person name="Ma J."/>
        </authorList>
    </citation>
    <scope>NUCLEOTIDE SEQUENCE [LARGE SCALE GENOMIC DNA]</scope>
    <source>
        <strain evidence="5">KCTC 42182</strain>
    </source>
</reference>
<comment type="caution">
    <text evidence="4">The sequence shown here is derived from an EMBL/GenBank/DDBJ whole genome shotgun (WGS) entry which is preliminary data.</text>
</comment>
<dbReference type="InterPro" id="IPR009057">
    <property type="entry name" value="Homeodomain-like_sf"/>
</dbReference>
<dbReference type="Pfam" id="PF00440">
    <property type="entry name" value="TetR_N"/>
    <property type="match status" value="1"/>
</dbReference>
<dbReference type="SUPFAM" id="SSF46689">
    <property type="entry name" value="Homeodomain-like"/>
    <property type="match status" value="1"/>
</dbReference>
<dbReference type="InterPro" id="IPR036271">
    <property type="entry name" value="Tet_transcr_reg_TetR-rel_C_sf"/>
</dbReference>
<sequence>MTKKIAKKIIRRPGRPTGDRATRETILDIAEQEFAMRGFAGTSLREIAERAEVNQALINYYFGTKQKLFGEVFKRRGLQITDRRIELLDELEAANKAPSLQDIVRAFLTPSFEMRDMGAGGMAFVRLQSRLHYEPEDLAMNLRREVYDLSTRRYVKAFMKVLPKVDPADVYWRMAFMIGSLLYMLSGLYRLEDLSEGQYKGAVASDEIIDRMTTFMVSGLEAPTGRTKKKASIRKAH</sequence>
<evidence type="ECO:0000313" key="5">
    <source>
        <dbReference type="Proteomes" id="UP001595711"/>
    </source>
</evidence>
<dbReference type="Pfam" id="PF17939">
    <property type="entry name" value="TetR_C_30"/>
    <property type="match status" value="1"/>
</dbReference>
<evidence type="ECO:0000313" key="4">
    <source>
        <dbReference type="EMBL" id="MFC3678024.1"/>
    </source>
</evidence>
<dbReference type="PANTHER" id="PTHR30055">
    <property type="entry name" value="HTH-TYPE TRANSCRIPTIONAL REGULATOR RUTR"/>
    <property type="match status" value="1"/>
</dbReference>
<name>A0ABV7VKQ9_9PROT</name>
<accession>A0ABV7VKQ9</accession>
<dbReference type="InterPro" id="IPR001647">
    <property type="entry name" value="HTH_TetR"/>
</dbReference>
<proteinExistence type="predicted"/>
<gene>
    <name evidence="4" type="ORF">ACFOOQ_20895</name>
</gene>
<dbReference type="PROSITE" id="PS01081">
    <property type="entry name" value="HTH_TETR_1"/>
    <property type="match status" value="1"/>
</dbReference>
<dbReference type="SUPFAM" id="SSF48498">
    <property type="entry name" value="Tetracyclin repressor-like, C-terminal domain"/>
    <property type="match status" value="1"/>
</dbReference>
<feature type="domain" description="HTH tetR-type" evidence="3">
    <location>
        <begin position="20"/>
        <end position="80"/>
    </location>
</feature>
<evidence type="ECO:0000256" key="2">
    <source>
        <dbReference type="PROSITE-ProRule" id="PRU00335"/>
    </source>
</evidence>
<dbReference type="PROSITE" id="PS50977">
    <property type="entry name" value="HTH_TETR_2"/>
    <property type="match status" value="1"/>
</dbReference>
<dbReference type="EMBL" id="JBHRYJ010000006">
    <property type="protein sequence ID" value="MFC3678024.1"/>
    <property type="molecule type" value="Genomic_DNA"/>
</dbReference>
<dbReference type="PRINTS" id="PR00455">
    <property type="entry name" value="HTHTETR"/>
</dbReference>
<protein>
    <submittedName>
        <fullName evidence="4">TetR/AcrR family transcriptional regulator</fullName>
    </submittedName>
</protein>
<keyword evidence="5" id="KW-1185">Reference proteome</keyword>
<dbReference type="PANTHER" id="PTHR30055:SF235">
    <property type="entry name" value="TRANSCRIPTIONAL REGULATORY PROTEIN"/>
    <property type="match status" value="1"/>
</dbReference>
<dbReference type="RefSeq" id="WP_379729661.1">
    <property type="nucleotide sequence ID" value="NZ_JBHRYJ010000006.1"/>
</dbReference>
<dbReference type="Gene3D" id="1.10.357.10">
    <property type="entry name" value="Tetracycline Repressor, domain 2"/>
    <property type="match status" value="1"/>
</dbReference>
<dbReference type="InterPro" id="IPR041586">
    <property type="entry name" value="PsrA_TetR_C"/>
</dbReference>
<keyword evidence="1 2" id="KW-0238">DNA-binding</keyword>
<organism evidence="4 5">
    <name type="scientific">Ferrovibrio xuzhouensis</name>
    <dbReference type="NCBI Taxonomy" id="1576914"/>
    <lineage>
        <taxon>Bacteria</taxon>
        <taxon>Pseudomonadati</taxon>
        <taxon>Pseudomonadota</taxon>
        <taxon>Alphaproteobacteria</taxon>
        <taxon>Rhodospirillales</taxon>
        <taxon>Rhodospirillaceae</taxon>
        <taxon>Ferrovibrio</taxon>
    </lineage>
</organism>
<feature type="DNA-binding region" description="H-T-H motif" evidence="2">
    <location>
        <begin position="43"/>
        <end position="62"/>
    </location>
</feature>
<evidence type="ECO:0000259" key="3">
    <source>
        <dbReference type="PROSITE" id="PS50977"/>
    </source>
</evidence>
<dbReference type="InterPro" id="IPR023772">
    <property type="entry name" value="DNA-bd_HTH_TetR-type_CS"/>
</dbReference>
<dbReference type="Proteomes" id="UP001595711">
    <property type="component" value="Unassembled WGS sequence"/>
</dbReference>
<dbReference type="InterPro" id="IPR050109">
    <property type="entry name" value="HTH-type_TetR-like_transc_reg"/>
</dbReference>